<reference evidence="9 12" key="1">
    <citation type="submission" date="2016-12" db="EMBL/GenBank/DDBJ databases">
        <title>Complete Genome Sequence of Lactobacillus fermentum Strain SNUV175, a Probiotic for Treatment of Bacterial Vaginosis.</title>
        <authorList>
            <person name="Lee S."/>
            <person name="You H.J."/>
            <person name="Kwon B."/>
            <person name="Ko G."/>
        </authorList>
    </citation>
    <scope>NUCLEOTIDE SEQUENCE [LARGE SCALE GENOMIC DNA]</scope>
    <source>
        <strain evidence="9 12">SNUV175</strain>
    </source>
</reference>
<dbReference type="PATRIC" id="fig|1613.32.peg.1182"/>
<dbReference type="RefSeq" id="WP_003681720.1">
    <property type="nucleotide sequence ID" value="NZ_BJLV01000005.1"/>
</dbReference>
<dbReference type="AlphaFoldDB" id="A0A0F4HDX4"/>
<dbReference type="EMBL" id="CP019030">
    <property type="protein sequence ID" value="APU44955.1"/>
    <property type="molecule type" value="Genomic_DNA"/>
</dbReference>
<keyword evidence="3 7" id="KW-0227">DNA damage</keyword>
<organism evidence="9 12">
    <name type="scientific">Limosilactobacillus fermentum</name>
    <name type="common">Lactobacillus fermentum</name>
    <dbReference type="NCBI Taxonomy" id="1613"/>
    <lineage>
        <taxon>Bacteria</taxon>
        <taxon>Bacillati</taxon>
        <taxon>Bacillota</taxon>
        <taxon>Bacilli</taxon>
        <taxon>Lactobacillales</taxon>
        <taxon>Lactobacillaceae</taxon>
        <taxon>Limosilactobacillus</taxon>
    </lineage>
</organism>
<dbReference type="SUPFAM" id="SSF50249">
    <property type="entry name" value="Nucleic acid-binding proteins"/>
    <property type="match status" value="1"/>
</dbReference>
<dbReference type="GO" id="GO:0043590">
    <property type="term" value="C:bacterial nucleoid"/>
    <property type="evidence" value="ECO:0007669"/>
    <property type="project" value="TreeGrafter"/>
</dbReference>
<proteinExistence type="inferred from homology"/>
<dbReference type="Proteomes" id="UP000503169">
    <property type="component" value="Chromosome"/>
</dbReference>
<dbReference type="PANTHER" id="PTHR33991">
    <property type="entry name" value="DNA REPAIR PROTEIN RECO"/>
    <property type="match status" value="1"/>
</dbReference>
<dbReference type="Proteomes" id="UP000466799">
    <property type="component" value="Unassembled WGS sequence"/>
</dbReference>
<evidence type="ECO:0000259" key="8">
    <source>
        <dbReference type="Pfam" id="PF11967"/>
    </source>
</evidence>
<dbReference type="Pfam" id="PF11967">
    <property type="entry name" value="RecO_N"/>
    <property type="match status" value="1"/>
</dbReference>
<evidence type="ECO:0000256" key="4">
    <source>
        <dbReference type="ARBA" id="ARBA00023172"/>
    </source>
</evidence>
<dbReference type="PANTHER" id="PTHR33991:SF1">
    <property type="entry name" value="DNA REPAIR PROTEIN RECO"/>
    <property type="match status" value="1"/>
</dbReference>
<dbReference type="SUPFAM" id="SSF57863">
    <property type="entry name" value="ArfGap/RecO-like zinc finger"/>
    <property type="match status" value="1"/>
</dbReference>
<gene>
    <name evidence="7 10" type="primary">recO</name>
    <name evidence="9" type="ORF">BUW47_00055</name>
    <name evidence="10" type="ORF">GC247_09970</name>
    <name evidence="11" type="ORF">HCY95_00909</name>
</gene>
<name>A0A0F4HDX4_LIMFE</name>
<reference evidence="10 13" key="2">
    <citation type="submission" date="2019-10" db="EMBL/GenBank/DDBJ databases">
        <title>Genome Sequencing and assembly of Lactobacillus fermentum I2, a lactic acid bacteria.</title>
        <authorList>
            <person name="Lopes L.S."/>
            <person name="Persinoti G.F."/>
            <person name="Riano-Pachon D.M."/>
            <person name="Labate C.A."/>
        </authorList>
    </citation>
    <scope>NUCLEOTIDE SEQUENCE [LARGE SCALE GENOMIC DNA]</scope>
    <source>
        <strain evidence="10 13">I2</strain>
    </source>
</reference>
<evidence type="ECO:0000313" key="10">
    <source>
        <dbReference type="EMBL" id="MPQ36161.1"/>
    </source>
</evidence>
<protein>
    <recommendedName>
        <fullName evidence="2 7">DNA repair protein RecO</fullName>
    </recommendedName>
    <alternativeName>
        <fullName evidence="6 7">Recombination protein O</fullName>
    </alternativeName>
</protein>
<evidence type="ECO:0000313" key="11">
    <source>
        <dbReference type="EMBL" id="QIX58473.1"/>
    </source>
</evidence>
<dbReference type="EMBL" id="CP050919">
    <property type="protein sequence ID" value="QIX58473.1"/>
    <property type="molecule type" value="Genomic_DNA"/>
</dbReference>
<dbReference type="Gene3D" id="1.20.1440.120">
    <property type="entry name" value="Recombination protein O, C-terminal domain"/>
    <property type="match status" value="1"/>
</dbReference>
<comment type="function">
    <text evidence="7">Involved in DNA repair and RecF pathway recombination.</text>
</comment>
<keyword evidence="4 7" id="KW-0233">DNA recombination</keyword>
<reference evidence="11 14" key="3">
    <citation type="submission" date="2020-04" db="EMBL/GenBank/DDBJ databases">
        <title>Novel strain L. Fermentum HFD1 producer antibacterial peptides.</title>
        <authorList>
            <person name="Ozhegov G.D."/>
            <person name="Pavlova A.S."/>
            <person name="Zhuravleva D.E."/>
            <person name="Gogoleva N.V."/>
            <person name="Shagimardanova E.I."/>
            <person name="Markelova M.I."/>
            <person name="Yarullina D.R."/>
            <person name="Kayumov A.R."/>
        </authorList>
    </citation>
    <scope>NUCLEOTIDE SEQUENCE [LARGE SCALE GENOMIC DNA]</scope>
    <source>
        <strain evidence="11 14">HFD1</strain>
    </source>
</reference>
<dbReference type="InterPro" id="IPR012340">
    <property type="entry name" value="NA-bd_OB-fold"/>
</dbReference>
<evidence type="ECO:0000313" key="9">
    <source>
        <dbReference type="EMBL" id="APU44955.1"/>
    </source>
</evidence>
<dbReference type="NCBIfam" id="TIGR00613">
    <property type="entry name" value="reco"/>
    <property type="match status" value="1"/>
</dbReference>
<dbReference type="OrthoDB" id="9797083at2"/>
<evidence type="ECO:0000313" key="12">
    <source>
        <dbReference type="Proteomes" id="UP000185427"/>
    </source>
</evidence>
<evidence type="ECO:0000256" key="2">
    <source>
        <dbReference type="ARBA" id="ARBA00021310"/>
    </source>
</evidence>
<dbReference type="InterPro" id="IPR003717">
    <property type="entry name" value="RecO"/>
</dbReference>
<evidence type="ECO:0000256" key="6">
    <source>
        <dbReference type="ARBA" id="ARBA00033409"/>
    </source>
</evidence>
<evidence type="ECO:0000256" key="7">
    <source>
        <dbReference type="HAMAP-Rule" id="MF_00201"/>
    </source>
</evidence>
<evidence type="ECO:0000313" key="14">
    <source>
        <dbReference type="Proteomes" id="UP000503169"/>
    </source>
</evidence>
<evidence type="ECO:0000313" key="13">
    <source>
        <dbReference type="Proteomes" id="UP000466799"/>
    </source>
</evidence>
<dbReference type="Gene3D" id="2.40.50.140">
    <property type="entry name" value="Nucleic acid-binding proteins"/>
    <property type="match status" value="1"/>
</dbReference>
<evidence type="ECO:0000256" key="5">
    <source>
        <dbReference type="ARBA" id="ARBA00023204"/>
    </source>
</evidence>
<dbReference type="InterPro" id="IPR042242">
    <property type="entry name" value="RecO_C"/>
</dbReference>
<dbReference type="EMBL" id="WHJL01000140">
    <property type="protein sequence ID" value="MPQ36161.1"/>
    <property type="molecule type" value="Genomic_DNA"/>
</dbReference>
<sequence length="272" mass="30974">MARVNEPFEGVIMYRRDYRERDLLVKILTDRRGPLMFFVRGAKRKGFKLASDILPFTYGSYVGILADEGLSYIVSAQETHHLTGIGADLNRNAYATYLLELVDQAFEEGRALGGWYKQVMAALNLINTGRDPQVVVNVLEVQLLNRFGIAPVWDRCVVCGRSDLPLDYSEKMGGMLCLHHFAEDPYRFHLTPKTVAYLRLFATLNLAKVDQVHVDEATKRQLGRTLDKIYDDQLGLRLKSKRFINEMDSWTNRLLTARKNPGTDDEKKPAGS</sequence>
<dbReference type="HAMAP" id="MF_00201">
    <property type="entry name" value="RecO"/>
    <property type="match status" value="1"/>
</dbReference>
<keyword evidence="5 7" id="KW-0234">DNA repair</keyword>
<evidence type="ECO:0000256" key="3">
    <source>
        <dbReference type="ARBA" id="ARBA00022763"/>
    </source>
</evidence>
<dbReference type="InterPro" id="IPR037278">
    <property type="entry name" value="ARFGAP/RecO"/>
</dbReference>
<dbReference type="InterPro" id="IPR022572">
    <property type="entry name" value="DNA_rep/recomb_RecO_N"/>
</dbReference>
<dbReference type="SMR" id="A0A0F4HDX4"/>
<dbReference type="Pfam" id="PF02565">
    <property type="entry name" value="RecO_C"/>
    <property type="match status" value="1"/>
</dbReference>
<dbReference type="Proteomes" id="UP000185427">
    <property type="component" value="Chromosome"/>
</dbReference>
<feature type="domain" description="DNA replication/recombination mediator RecO N-terminal" evidence="8">
    <location>
        <begin position="8"/>
        <end position="77"/>
    </location>
</feature>
<evidence type="ECO:0000256" key="1">
    <source>
        <dbReference type="ARBA" id="ARBA00007452"/>
    </source>
</evidence>
<comment type="similarity">
    <text evidence="1 7">Belongs to the RecO family.</text>
</comment>
<dbReference type="GO" id="GO:0006310">
    <property type="term" value="P:DNA recombination"/>
    <property type="evidence" value="ECO:0007669"/>
    <property type="project" value="UniProtKB-UniRule"/>
</dbReference>
<dbReference type="GO" id="GO:0006302">
    <property type="term" value="P:double-strand break repair"/>
    <property type="evidence" value="ECO:0007669"/>
    <property type="project" value="TreeGrafter"/>
</dbReference>
<accession>A0A0F4HDX4</accession>